<dbReference type="OrthoDB" id="199605at2"/>
<keyword evidence="2" id="KW-0732">Signal</keyword>
<proteinExistence type="predicted"/>
<protein>
    <submittedName>
        <fullName evidence="3">Uncharacterized protein</fullName>
    </submittedName>
</protein>
<dbReference type="RefSeq" id="WP_102711658.1">
    <property type="nucleotide sequence ID" value="NZ_PJKA01000002.1"/>
</dbReference>
<gene>
    <name evidence="3" type="ORF">CXU22_01040</name>
</gene>
<evidence type="ECO:0000256" key="1">
    <source>
        <dbReference type="SAM" id="MobiDB-lite"/>
    </source>
</evidence>
<evidence type="ECO:0000256" key="2">
    <source>
        <dbReference type="SAM" id="SignalP"/>
    </source>
</evidence>
<feature type="compositionally biased region" description="Low complexity" evidence="1">
    <location>
        <begin position="70"/>
        <end position="79"/>
    </location>
</feature>
<feature type="region of interest" description="Disordered" evidence="1">
    <location>
        <begin position="21"/>
        <end position="92"/>
    </location>
</feature>
<feature type="chain" id="PRO_5014718075" evidence="2">
    <location>
        <begin position="22"/>
        <end position="518"/>
    </location>
</feature>
<dbReference type="EMBL" id="PJKA01000002">
    <property type="protein sequence ID" value="PNC20397.1"/>
    <property type="molecule type" value="Genomic_DNA"/>
</dbReference>
<dbReference type="AlphaFoldDB" id="A0A2N8HH86"/>
<name>A0A2N8HH86_9BACT</name>
<evidence type="ECO:0000313" key="4">
    <source>
        <dbReference type="Proteomes" id="UP000236000"/>
    </source>
</evidence>
<feature type="signal peptide" evidence="2">
    <location>
        <begin position="1"/>
        <end position="21"/>
    </location>
</feature>
<reference evidence="3 4" key="1">
    <citation type="journal article" date="2017" name="BMC Genomics">
        <title>Genome sequencing of 39 Akkermansia muciniphila isolates reveals its population structure, genomic and functional diverisity, and global distribution in mammalian gut microbiotas.</title>
        <authorList>
            <person name="Guo X."/>
            <person name="Li S."/>
            <person name="Zhang J."/>
            <person name="Wu F."/>
            <person name="Li X."/>
            <person name="Wu D."/>
            <person name="Zhang M."/>
            <person name="Ou Z."/>
            <person name="Jie Z."/>
            <person name="Yan Q."/>
            <person name="Li P."/>
            <person name="Yi J."/>
            <person name="Peng Y."/>
        </authorList>
    </citation>
    <scope>NUCLEOTIDE SEQUENCE [LARGE SCALE GENOMIC DNA]</scope>
    <source>
        <strain evidence="3 4">GP24</strain>
    </source>
</reference>
<accession>A0A2N8HH86</accession>
<organism evidence="3 4">
    <name type="scientific">Akkermansia muciniphila</name>
    <dbReference type="NCBI Taxonomy" id="239935"/>
    <lineage>
        <taxon>Bacteria</taxon>
        <taxon>Pseudomonadati</taxon>
        <taxon>Verrucomicrobiota</taxon>
        <taxon>Verrucomicrobiia</taxon>
        <taxon>Verrucomicrobiales</taxon>
        <taxon>Akkermansiaceae</taxon>
        <taxon>Akkermansia</taxon>
    </lineage>
</organism>
<sequence length="518" mass="57491">MKFRGTCAALLLAFLLPPVQGQEKKEASAAEQQAPRETPSVPVPDTSLIDDASDRAVPEGSSNVSPVPRAPQQPEEAPAGADRDGPSIKRQPFTSISTSKQFHVIGMDALLAGAIATRADSIRTALVKILKQPDEWKNKIIIRLVGEPGSPVPANPIRLQTLIVGNSLSYNIFIHLGRGINQDRLRHGIVSTLLYEMMLRAVDVEGLPDEVTLPPWLISGLEQAVLWHNNEADRAMYSTLFQQSGIMTPEEILNCKEPEKELDATSYAAYQTSCGALVLCLLNQENGPEGMKQLLDQAILGNDDPKNLIKRHFPQLNLTPSSLHKWWTLQLSRMATPPLTETLTITETERHLQEALTLVKYDPDTRTTATFPLDDLEQANSLTDLNRQLSNVSGSLLNLSRRCFPAYRPVIVEYAKLAALMQTGKIHSREAAPKISQLREIRELSMKTARRVRDYMDWYEINTRTGTGKTFASYAAAVKLLREQDQPANTPISRYLDDIEKLYTLPAKAPIPSLHGKN</sequence>
<evidence type="ECO:0000313" key="3">
    <source>
        <dbReference type="EMBL" id="PNC20397.1"/>
    </source>
</evidence>
<comment type="caution">
    <text evidence="3">The sequence shown here is derived from an EMBL/GenBank/DDBJ whole genome shotgun (WGS) entry which is preliminary data.</text>
</comment>
<dbReference type="Proteomes" id="UP000236000">
    <property type="component" value="Unassembled WGS sequence"/>
</dbReference>